<evidence type="ECO:0000256" key="6">
    <source>
        <dbReference type="ARBA" id="ARBA00023078"/>
    </source>
</evidence>
<gene>
    <name evidence="9 11" type="primary">psbK</name>
</gene>
<dbReference type="GO" id="GO:0015979">
    <property type="term" value="P:photosynthesis"/>
    <property type="evidence" value="ECO:0007669"/>
    <property type="project" value="UniProtKB-UniRule"/>
</dbReference>
<comment type="function">
    <text evidence="9">One of the components of the core complex of photosystem II (PSII). PSII is a light-driven water:plastoquinone oxidoreductase that uses light energy to abstract electrons from H(2)O, generating O(2) and a proton gradient subsequently used for ATP formation. It consists of a core antenna complex that captures photons, and an electron transfer chain that converts photonic excitation into a charge separation.</text>
</comment>
<dbReference type="NCBIfam" id="NF002715">
    <property type="entry name" value="PRK02553.1"/>
    <property type="match status" value="1"/>
</dbReference>
<keyword evidence="3 9" id="KW-0602">Photosynthesis</keyword>
<dbReference type="AlphaFoldDB" id="A0A6M4AFW0"/>
<organism evidence="11">
    <name type="scientific">Croton laevigatus</name>
    <dbReference type="NCBI Taxonomy" id="1336182"/>
    <lineage>
        <taxon>Eukaryota</taxon>
        <taxon>Viridiplantae</taxon>
        <taxon>Streptophyta</taxon>
        <taxon>Embryophyta</taxon>
        <taxon>Tracheophyta</taxon>
        <taxon>Spermatophyta</taxon>
        <taxon>Magnoliopsida</taxon>
        <taxon>eudicotyledons</taxon>
        <taxon>Gunneridae</taxon>
        <taxon>Pentapetalae</taxon>
        <taxon>rosids</taxon>
        <taxon>fabids</taxon>
        <taxon>Malpighiales</taxon>
        <taxon>Euphorbiaceae</taxon>
        <taxon>Crotonoideae</taxon>
        <taxon>Crotoneae</taxon>
        <taxon>Croton</taxon>
    </lineage>
</organism>
<evidence type="ECO:0000256" key="1">
    <source>
        <dbReference type="ARBA" id="ARBA00004167"/>
    </source>
</evidence>
<evidence type="ECO:0000256" key="2">
    <source>
        <dbReference type="ARBA" id="ARBA00022469"/>
    </source>
</evidence>
<feature type="transmembrane region" description="Helical" evidence="10">
    <location>
        <begin position="45"/>
        <end position="63"/>
    </location>
</feature>
<dbReference type="HAMAP" id="MF_00441">
    <property type="entry name" value="PSII_PsbK"/>
    <property type="match status" value="1"/>
</dbReference>
<accession>A0A6M4AFW0</accession>
<sequence length="64" mass="7393">MFVMLNIFSLICICLNSALYSSNFFFTKLPEAYAFLNPIVDFMPVIPVLFFLLAFVWQAAVSFR</sequence>
<proteinExistence type="inferred from homology"/>
<protein>
    <recommendedName>
        <fullName evidence="9">Photosystem II reaction center protein K</fullName>
        <shortName evidence="9">PSII-K</shortName>
    </recommendedName>
</protein>
<dbReference type="InterPro" id="IPR037270">
    <property type="entry name" value="PSII_PsbK_sf"/>
</dbReference>
<evidence type="ECO:0000256" key="9">
    <source>
        <dbReference type="HAMAP-Rule" id="MF_00441"/>
    </source>
</evidence>
<reference evidence="11" key="1">
    <citation type="journal article" date="2020" name="Mitochondrial DNA Part B Resour">
        <title>Complete plastome sequence of Croton laevigatus Vahl (Euphorbiaceae): an endemic species in Hainan, China.</title>
        <authorList>
            <person name="Liao X."/>
            <person name="Wang H.-X."/>
            <person name="Zhu Z.-X."/>
            <person name="Wang H.-F."/>
        </authorList>
    </citation>
    <scope>NUCLEOTIDE SEQUENCE</scope>
</reference>
<evidence type="ECO:0000256" key="8">
    <source>
        <dbReference type="ARBA" id="ARBA00023276"/>
    </source>
</evidence>
<keyword evidence="11" id="KW-0934">Plastid</keyword>
<keyword evidence="6 9" id="KW-0793">Thylakoid</keyword>
<evidence type="ECO:0000313" key="11">
    <source>
        <dbReference type="EMBL" id="QJQ26705.1"/>
    </source>
</evidence>
<geneLocation type="chloroplast" evidence="11"/>
<keyword evidence="11" id="KW-0150">Chloroplast</keyword>
<keyword evidence="4 9" id="KW-0812">Transmembrane</keyword>
<dbReference type="PANTHER" id="PTHR35325:SF1">
    <property type="entry name" value="PHOTOSYSTEM II REACTION CENTER PROTEIN K"/>
    <property type="match status" value="1"/>
</dbReference>
<comment type="subunit">
    <text evidence="9">PSII is composed of 1 copy each of membrane proteins PsbA, PsbB, PsbC, PsbD, PsbE, PsbF, PsbH, PsbI, PsbJ, PsbK, PsbL, PsbM, PsbT, PsbX, PsbY, PsbZ, Psb30/Ycf12, at least 3 peripheral proteins of the oxygen-evolving complex and a large number of cofactors. It forms dimeric complexes.</text>
</comment>
<evidence type="ECO:0000256" key="5">
    <source>
        <dbReference type="ARBA" id="ARBA00022989"/>
    </source>
</evidence>
<dbReference type="GO" id="GO:0009535">
    <property type="term" value="C:chloroplast thylakoid membrane"/>
    <property type="evidence" value="ECO:0007669"/>
    <property type="project" value="UniProtKB-SubCell"/>
</dbReference>
<feature type="chain" id="PRO_5027193855" description="Photosystem II reaction center protein K" evidence="9">
    <location>
        <begin position="28"/>
        <end position="64"/>
    </location>
</feature>
<evidence type="ECO:0000256" key="10">
    <source>
        <dbReference type="SAM" id="Phobius"/>
    </source>
</evidence>
<keyword evidence="5 9" id="KW-1133">Transmembrane helix</keyword>
<dbReference type="SUPFAM" id="SSF161037">
    <property type="entry name" value="Photosystem II reaction center protein K, PsbK"/>
    <property type="match status" value="1"/>
</dbReference>
<dbReference type="EMBL" id="MN713923">
    <property type="protein sequence ID" value="QJQ26705.1"/>
    <property type="molecule type" value="Genomic_DNA"/>
</dbReference>
<evidence type="ECO:0000256" key="4">
    <source>
        <dbReference type="ARBA" id="ARBA00022692"/>
    </source>
</evidence>
<keyword evidence="2 9" id="KW-0674">Reaction center</keyword>
<evidence type="ECO:0000256" key="7">
    <source>
        <dbReference type="ARBA" id="ARBA00023136"/>
    </source>
</evidence>
<feature type="propeptide" id="PRO_5027193856" evidence="9">
    <location>
        <begin position="1"/>
        <end position="27"/>
    </location>
</feature>
<dbReference type="InterPro" id="IPR003687">
    <property type="entry name" value="PSII_PsbK"/>
</dbReference>
<keyword evidence="7 9" id="KW-0472">Membrane</keyword>
<name>A0A6M4AFW0_9ROSI</name>
<dbReference type="PANTHER" id="PTHR35325">
    <property type="match status" value="1"/>
</dbReference>
<dbReference type="GO" id="GO:0009539">
    <property type="term" value="C:photosystem II reaction center"/>
    <property type="evidence" value="ECO:0007669"/>
    <property type="project" value="InterPro"/>
</dbReference>
<comment type="similarity">
    <text evidence="9">Belongs to the PsbK family.</text>
</comment>
<evidence type="ECO:0000256" key="3">
    <source>
        <dbReference type="ARBA" id="ARBA00022531"/>
    </source>
</evidence>
<comment type="subcellular location">
    <subcellularLocation>
        <location evidence="1">Membrane</location>
        <topology evidence="1">Single-pass membrane protein</topology>
    </subcellularLocation>
    <subcellularLocation>
        <location evidence="9">Plastid</location>
        <location evidence="9">Chloroplast thylakoid membrane</location>
        <topology evidence="9">Single-pass membrane protein</topology>
    </subcellularLocation>
</comment>
<keyword evidence="8 9" id="KW-0604">Photosystem II</keyword>
<dbReference type="Pfam" id="PF02533">
    <property type="entry name" value="PsbK"/>
    <property type="match status" value="1"/>
</dbReference>